<gene>
    <name evidence="1" type="ORF">N0F65_005663</name>
</gene>
<evidence type="ECO:0000313" key="2">
    <source>
        <dbReference type="Proteomes" id="UP001146120"/>
    </source>
</evidence>
<reference evidence="1" key="2">
    <citation type="journal article" date="2023" name="Microbiol Resour">
        <title>Decontamination and Annotation of the Draft Genome Sequence of the Oomycete Lagenidium giganteum ARSEF 373.</title>
        <authorList>
            <person name="Morgan W.R."/>
            <person name="Tartar A."/>
        </authorList>
    </citation>
    <scope>NUCLEOTIDE SEQUENCE</scope>
    <source>
        <strain evidence="1">ARSEF 373</strain>
    </source>
</reference>
<dbReference type="Proteomes" id="UP001146120">
    <property type="component" value="Unassembled WGS sequence"/>
</dbReference>
<accession>A0AAV2ZA13</accession>
<reference evidence="1" key="1">
    <citation type="submission" date="2022-11" db="EMBL/GenBank/DDBJ databases">
        <authorList>
            <person name="Morgan W.R."/>
            <person name="Tartar A."/>
        </authorList>
    </citation>
    <scope>NUCLEOTIDE SEQUENCE</scope>
    <source>
        <strain evidence="1">ARSEF 373</strain>
    </source>
</reference>
<proteinExistence type="predicted"/>
<organism evidence="1 2">
    <name type="scientific">Lagenidium giganteum</name>
    <dbReference type="NCBI Taxonomy" id="4803"/>
    <lineage>
        <taxon>Eukaryota</taxon>
        <taxon>Sar</taxon>
        <taxon>Stramenopiles</taxon>
        <taxon>Oomycota</taxon>
        <taxon>Peronosporomycetes</taxon>
        <taxon>Pythiales</taxon>
        <taxon>Pythiaceae</taxon>
    </lineage>
</organism>
<name>A0AAV2ZA13_9STRA</name>
<dbReference type="AlphaFoldDB" id="A0AAV2ZA13"/>
<comment type="caution">
    <text evidence="1">The sequence shown here is derived from an EMBL/GenBank/DDBJ whole genome shotgun (WGS) entry which is preliminary data.</text>
</comment>
<keyword evidence="2" id="KW-1185">Reference proteome</keyword>
<dbReference type="EMBL" id="DAKRPA010000015">
    <property type="protein sequence ID" value="DBA03773.1"/>
    <property type="molecule type" value="Genomic_DNA"/>
</dbReference>
<sequence length="52" mass="5871">MRTAHNHNRADQVLEVGDKVMLSTKHLLPEHTGLPASSKLCLKWIGQYAFAR</sequence>
<protein>
    <submittedName>
        <fullName evidence="1">Uncharacterized protein</fullName>
    </submittedName>
</protein>
<evidence type="ECO:0000313" key="1">
    <source>
        <dbReference type="EMBL" id="DBA03773.1"/>
    </source>
</evidence>